<reference evidence="5" key="1">
    <citation type="submission" date="2019-07" db="EMBL/GenBank/DDBJ databases">
        <title>Annotation for the trematode Paragonimus miyazaki's.</title>
        <authorList>
            <person name="Choi Y.-J."/>
        </authorList>
    </citation>
    <scope>NUCLEOTIDE SEQUENCE</scope>
    <source>
        <strain evidence="5">Japan</strain>
    </source>
</reference>
<evidence type="ECO:0000259" key="4">
    <source>
        <dbReference type="SMART" id="SM00244"/>
    </source>
</evidence>
<proteinExistence type="inferred from homology"/>
<dbReference type="Pfam" id="PF01145">
    <property type="entry name" value="Band_7"/>
    <property type="match status" value="1"/>
</dbReference>
<dbReference type="InterPro" id="IPR036013">
    <property type="entry name" value="Band_7/SPFH_dom_sf"/>
</dbReference>
<dbReference type="PRINTS" id="PR00721">
    <property type="entry name" value="STOMATIN"/>
</dbReference>
<evidence type="ECO:0000256" key="1">
    <source>
        <dbReference type="ARBA" id="ARBA00008164"/>
    </source>
</evidence>
<keyword evidence="3" id="KW-0472">Membrane</keyword>
<feature type="region of interest" description="Disordered" evidence="2">
    <location>
        <begin position="1"/>
        <end position="34"/>
    </location>
</feature>
<dbReference type="PANTHER" id="PTHR10264:SF19">
    <property type="entry name" value="AT06885P-RELATED"/>
    <property type="match status" value="1"/>
</dbReference>
<feature type="transmembrane region" description="Helical" evidence="3">
    <location>
        <begin position="63"/>
        <end position="88"/>
    </location>
</feature>
<dbReference type="Gene3D" id="3.30.479.30">
    <property type="entry name" value="Band 7 domain"/>
    <property type="match status" value="1"/>
</dbReference>
<dbReference type="SMART" id="SM00244">
    <property type="entry name" value="PHB"/>
    <property type="match status" value="1"/>
</dbReference>
<accession>A0A8S9YW25</accession>
<dbReference type="EMBL" id="JTDE01001509">
    <property type="protein sequence ID" value="KAF7258832.1"/>
    <property type="molecule type" value="Genomic_DNA"/>
</dbReference>
<dbReference type="InterPro" id="IPR001107">
    <property type="entry name" value="Band_7"/>
</dbReference>
<dbReference type="OrthoDB" id="2105077at2759"/>
<dbReference type="PANTHER" id="PTHR10264">
    <property type="entry name" value="BAND 7 PROTEIN-RELATED"/>
    <property type="match status" value="1"/>
</dbReference>
<dbReference type="InterPro" id="IPR001972">
    <property type="entry name" value="Stomatin_HflK_fam"/>
</dbReference>
<comment type="similarity">
    <text evidence="1">Belongs to the band 7/mec-2 family.</text>
</comment>
<dbReference type="FunFam" id="3.30.479.30:FF:000004">
    <property type="entry name" value="Putative membrane protease family, stomatin"/>
    <property type="match status" value="1"/>
</dbReference>
<comment type="caution">
    <text evidence="5">The sequence shown here is derived from an EMBL/GenBank/DDBJ whole genome shotgun (WGS) entry which is preliminary data.</text>
</comment>
<evidence type="ECO:0000313" key="5">
    <source>
        <dbReference type="EMBL" id="KAF7258832.1"/>
    </source>
</evidence>
<dbReference type="Gene3D" id="6.10.250.2090">
    <property type="match status" value="1"/>
</dbReference>
<keyword evidence="6" id="KW-1185">Reference proteome</keyword>
<dbReference type="GO" id="GO:0009898">
    <property type="term" value="C:cytoplasmic side of plasma membrane"/>
    <property type="evidence" value="ECO:0007669"/>
    <property type="project" value="UniProtKB-ARBA"/>
</dbReference>
<gene>
    <name evidence="5" type="ORF">EG68_04098</name>
</gene>
<protein>
    <recommendedName>
        <fullName evidence="4">Band 7 domain-containing protein</fullName>
    </recommendedName>
</protein>
<evidence type="ECO:0000256" key="2">
    <source>
        <dbReference type="SAM" id="MobiDB-lite"/>
    </source>
</evidence>
<feature type="domain" description="Band 7" evidence="4">
    <location>
        <begin position="83"/>
        <end position="245"/>
    </location>
</feature>
<sequence length="317" mass="35026">MSTENLESGLTGSNGKLRKRKHTQSSQLPTGSIGITDEQPVVVNQMPCNVADLEPESHGICGYFIICLIAIISICLFPLTIWCSIVIIQSYERGIMLRLGKLRSRNGSPVFGSGIQFKLFCIDQLIKVDMRTVTVSIPPQEVLTKDSVTVTVDAVVYMRVVDPASATLRVEKWKTSTELLSVSILRTIIGNYSLAELLTCREEIDTRLRRDLDRATEAWGIKVERVEIKDVSLPQDMQRAMAAEAQATRAANAKIISAKGELDSSALLQEAAIKMSVSPAALHLRYLQTLATIATEQNSTIVFPLAMEWLEAFKKTK</sequence>
<keyword evidence="3" id="KW-1133">Transmembrane helix</keyword>
<dbReference type="Proteomes" id="UP000822476">
    <property type="component" value="Unassembled WGS sequence"/>
</dbReference>
<keyword evidence="3" id="KW-0812">Transmembrane</keyword>
<dbReference type="AlphaFoldDB" id="A0A8S9YW25"/>
<organism evidence="5 6">
    <name type="scientific">Paragonimus skrjabini miyazakii</name>
    <dbReference type="NCBI Taxonomy" id="59628"/>
    <lineage>
        <taxon>Eukaryota</taxon>
        <taxon>Metazoa</taxon>
        <taxon>Spiralia</taxon>
        <taxon>Lophotrochozoa</taxon>
        <taxon>Platyhelminthes</taxon>
        <taxon>Trematoda</taxon>
        <taxon>Digenea</taxon>
        <taxon>Plagiorchiida</taxon>
        <taxon>Troglotremata</taxon>
        <taxon>Troglotrematidae</taxon>
        <taxon>Paragonimus</taxon>
    </lineage>
</organism>
<evidence type="ECO:0000313" key="6">
    <source>
        <dbReference type="Proteomes" id="UP000822476"/>
    </source>
</evidence>
<evidence type="ECO:0000256" key="3">
    <source>
        <dbReference type="SAM" id="Phobius"/>
    </source>
</evidence>
<name>A0A8S9YW25_9TREM</name>
<dbReference type="InterPro" id="IPR043202">
    <property type="entry name" value="Band-7_stomatin-like"/>
</dbReference>
<feature type="compositionally biased region" description="Polar residues" evidence="2">
    <location>
        <begin position="1"/>
        <end position="14"/>
    </location>
</feature>
<dbReference type="SUPFAM" id="SSF117892">
    <property type="entry name" value="Band 7/SPFH domain"/>
    <property type="match status" value="1"/>
</dbReference>